<reference evidence="1" key="1">
    <citation type="submission" date="2022-07" db="EMBL/GenBank/DDBJ databases">
        <title>Phylogenomic reconstructions and comparative analyses of Kickxellomycotina fungi.</title>
        <authorList>
            <person name="Reynolds N.K."/>
            <person name="Stajich J.E."/>
            <person name="Barry K."/>
            <person name="Grigoriev I.V."/>
            <person name="Crous P."/>
            <person name="Smith M.E."/>
        </authorList>
    </citation>
    <scope>NUCLEOTIDE SEQUENCE</scope>
    <source>
        <strain evidence="1">NRRL 5244</strain>
    </source>
</reference>
<organism evidence="1 2">
    <name type="scientific">Linderina macrospora</name>
    <dbReference type="NCBI Taxonomy" id="4868"/>
    <lineage>
        <taxon>Eukaryota</taxon>
        <taxon>Fungi</taxon>
        <taxon>Fungi incertae sedis</taxon>
        <taxon>Zoopagomycota</taxon>
        <taxon>Kickxellomycotina</taxon>
        <taxon>Kickxellomycetes</taxon>
        <taxon>Kickxellales</taxon>
        <taxon>Kickxellaceae</taxon>
        <taxon>Linderina</taxon>
    </lineage>
</organism>
<dbReference type="EMBL" id="JANBPW010000835">
    <property type="protein sequence ID" value="KAJ1948109.1"/>
    <property type="molecule type" value="Genomic_DNA"/>
</dbReference>
<dbReference type="EC" id="1.18.1.6" evidence="1"/>
<evidence type="ECO:0000313" key="2">
    <source>
        <dbReference type="Proteomes" id="UP001150603"/>
    </source>
</evidence>
<name>A0ACC1JDB7_9FUNG</name>
<keyword evidence="1" id="KW-0560">Oxidoreductase</keyword>
<gene>
    <name evidence="1" type="primary">ARH1</name>
    <name evidence="1" type="ORF">FBU59_001747</name>
</gene>
<sequence>MQRFTFQAPRAVSRRFFSTTRTVDSNISIVGGGAAGFYTAARLLAKAPNTQIDIFEQLPTPHGLVRYGVAPDHPEVKNCMNKFDEVASNQNVRYFGNIKLGKDIQLDELRAKYDGVVLAYGASEDKKLGIPGEDGKKGSVGVMAAREFVGWYNGLPEAQGLEPELRLHDTVVIIGHGNVALDCARILLKNPEDLAKTDITTNALEALRESSITNVVMVGRRGPLQASFTIKELREMTQIKGLEIITDVPLIQQQCEEHKELLAKSRPLKRMMDFLIKHGRVRPSGKQEKTLHLEFLMSPTKVSYNVVDGTEIDNDGVATEYPQVVEFTYNTLEGPAESPRAVPTENKTSIPCCTILRSIGYASTPIEGAPFDEAKKIVPNIGGR</sequence>
<accession>A0ACC1JDB7</accession>
<protein>
    <submittedName>
        <fullName evidence="1">NADPH-adrenodoxin reductase</fullName>
        <ecNumber evidence="1">1.18.1.6</ecNumber>
    </submittedName>
</protein>
<evidence type="ECO:0000313" key="1">
    <source>
        <dbReference type="EMBL" id="KAJ1948109.1"/>
    </source>
</evidence>
<comment type="caution">
    <text evidence="1">The sequence shown here is derived from an EMBL/GenBank/DDBJ whole genome shotgun (WGS) entry which is preliminary data.</text>
</comment>
<feature type="non-terminal residue" evidence="1">
    <location>
        <position position="384"/>
    </location>
</feature>
<proteinExistence type="predicted"/>
<keyword evidence="2" id="KW-1185">Reference proteome</keyword>
<dbReference type="Proteomes" id="UP001150603">
    <property type="component" value="Unassembled WGS sequence"/>
</dbReference>